<feature type="compositionally biased region" description="Gly residues" evidence="1">
    <location>
        <begin position="55"/>
        <end position="67"/>
    </location>
</feature>
<evidence type="ECO:0000256" key="1">
    <source>
        <dbReference type="SAM" id="MobiDB-lite"/>
    </source>
</evidence>
<keyword evidence="3" id="KW-1185">Reference proteome</keyword>
<dbReference type="STRING" id="560819.SAMN05428998_1199"/>
<dbReference type="EMBL" id="FWZX01000019">
    <property type="protein sequence ID" value="SMF53225.1"/>
    <property type="molecule type" value="Genomic_DNA"/>
</dbReference>
<proteinExistence type="predicted"/>
<feature type="region of interest" description="Disordered" evidence="1">
    <location>
        <begin position="1"/>
        <end position="24"/>
    </location>
</feature>
<reference evidence="2 3" key="1">
    <citation type="submission" date="2017-04" db="EMBL/GenBank/DDBJ databases">
        <authorList>
            <person name="Afonso C.L."/>
            <person name="Miller P.J."/>
            <person name="Scott M.A."/>
            <person name="Spackman E."/>
            <person name="Goraichik I."/>
            <person name="Dimitrov K.M."/>
            <person name="Suarez D.L."/>
            <person name="Swayne D.E."/>
        </authorList>
    </citation>
    <scope>NUCLEOTIDE SEQUENCE [LARGE SCALE GENOMIC DNA]</scope>
    <source>
        <strain evidence="2 3">USBA 355</strain>
    </source>
</reference>
<name>A0A1Y6C9N5_9PROT</name>
<dbReference type="Proteomes" id="UP000192917">
    <property type="component" value="Unassembled WGS sequence"/>
</dbReference>
<evidence type="ECO:0000313" key="3">
    <source>
        <dbReference type="Proteomes" id="UP000192917"/>
    </source>
</evidence>
<accession>A0A1Y6C9N5</accession>
<dbReference type="AlphaFoldDB" id="A0A1Y6C9N5"/>
<organism evidence="2 3">
    <name type="scientific">Tistlia consotensis USBA 355</name>
    <dbReference type="NCBI Taxonomy" id="560819"/>
    <lineage>
        <taxon>Bacteria</taxon>
        <taxon>Pseudomonadati</taxon>
        <taxon>Pseudomonadota</taxon>
        <taxon>Alphaproteobacteria</taxon>
        <taxon>Rhodospirillales</taxon>
        <taxon>Rhodovibrionaceae</taxon>
        <taxon>Tistlia</taxon>
    </lineage>
</organism>
<feature type="region of interest" description="Disordered" evidence="1">
    <location>
        <begin position="49"/>
        <end position="78"/>
    </location>
</feature>
<evidence type="ECO:0000313" key="2">
    <source>
        <dbReference type="EMBL" id="SMF53225.1"/>
    </source>
</evidence>
<protein>
    <submittedName>
        <fullName evidence="2">Uncharacterized protein</fullName>
    </submittedName>
</protein>
<sequence>MTRAFLKGLLPRRRDRQPAPPPDGLYRQVAALLVPGPPGAAERLLGSLAFDGTARGPGHGPGHGTAPGGAARQRRRSR</sequence>
<gene>
    <name evidence="2" type="ORF">SAMN05428998_1199</name>
</gene>